<gene>
    <name evidence="2" type="ORF">GCM10009799_00120</name>
</gene>
<dbReference type="EMBL" id="BAAAPC010000001">
    <property type="protein sequence ID" value="GAA1978944.1"/>
    <property type="molecule type" value="Genomic_DNA"/>
</dbReference>
<keyword evidence="3" id="KW-1185">Reference proteome</keyword>
<evidence type="ECO:0000256" key="1">
    <source>
        <dbReference type="SAM" id="MobiDB-lite"/>
    </source>
</evidence>
<organism evidence="2 3">
    <name type="scientific">Nocardiopsis rhodophaea</name>
    <dbReference type="NCBI Taxonomy" id="280238"/>
    <lineage>
        <taxon>Bacteria</taxon>
        <taxon>Bacillati</taxon>
        <taxon>Actinomycetota</taxon>
        <taxon>Actinomycetes</taxon>
        <taxon>Streptosporangiales</taxon>
        <taxon>Nocardiopsidaceae</taxon>
        <taxon>Nocardiopsis</taxon>
    </lineage>
</organism>
<sequence length="99" mass="10465">MAGIGRGNRVAQWARATPLTVLPSVNDQFMRGVGRFGGQPGPRHSSSLSSLRTAPCADSMDNQAPPDTRPIQNICRAACHAAHPEVWGSAFASPHTSLC</sequence>
<evidence type="ECO:0000313" key="3">
    <source>
        <dbReference type="Proteomes" id="UP001501585"/>
    </source>
</evidence>
<accession>A0ABN2S2H1</accession>
<feature type="region of interest" description="Disordered" evidence="1">
    <location>
        <begin position="32"/>
        <end position="69"/>
    </location>
</feature>
<name>A0ABN2S2H1_9ACTN</name>
<proteinExistence type="predicted"/>
<dbReference type="Proteomes" id="UP001501585">
    <property type="component" value="Unassembled WGS sequence"/>
</dbReference>
<evidence type="ECO:0000313" key="2">
    <source>
        <dbReference type="EMBL" id="GAA1978944.1"/>
    </source>
</evidence>
<reference evidence="2 3" key="1">
    <citation type="journal article" date="2019" name="Int. J. Syst. Evol. Microbiol.">
        <title>The Global Catalogue of Microorganisms (GCM) 10K type strain sequencing project: providing services to taxonomists for standard genome sequencing and annotation.</title>
        <authorList>
            <consortium name="The Broad Institute Genomics Platform"/>
            <consortium name="The Broad Institute Genome Sequencing Center for Infectious Disease"/>
            <person name="Wu L."/>
            <person name="Ma J."/>
        </authorList>
    </citation>
    <scope>NUCLEOTIDE SEQUENCE [LARGE SCALE GENOMIC DNA]</scope>
    <source>
        <strain evidence="2 3">JCM 15313</strain>
    </source>
</reference>
<comment type="caution">
    <text evidence="2">The sequence shown here is derived from an EMBL/GenBank/DDBJ whole genome shotgun (WGS) entry which is preliminary data.</text>
</comment>
<protein>
    <submittedName>
        <fullName evidence="2">Uncharacterized protein</fullName>
    </submittedName>
</protein>